<dbReference type="OrthoDB" id="10607213at2759"/>
<dbReference type="EMBL" id="KV749389">
    <property type="protein sequence ID" value="OCL09626.1"/>
    <property type="molecule type" value="Genomic_DNA"/>
</dbReference>
<dbReference type="Proteomes" id="UP000250140">
    <property type="component" value="Unassembled WGS sequence"/>
</dbReference>
<gene>
    <name evidence="1" type="ORF">AOQ84DRAFT_16380</name>
</gene>
<dbReference type="AlphaFoldDB" id="A0A8E2F3W3"/>
<evidence type="ECO:0000313" key="2">
    <source>
        <dbReference type="Proteomes" id="UP000250140"/>
    </source>
</evidence>
<keyword evidence="2" id="KW-1185">Reference proteome</keyword>
<accession>A0A8E2F3W3</accession>
<evidence type="ECO:0000313" key="1">
    <source>
        <dbReference type="EMBL" id="OCL09626.1"/>
    </source>
</evidence>
<protein>
    <submittedName>
        <fullName evidence="1">Uncharacterized protein</fullName>
    </submittedName>
</protein>
<proteinExistence type="predicted"/>
<organism evidence="1 2">
    <name type="scientific">Glonium stellatum</name>
    <dbReference type="NCBI Taxonomy" id="574774"/>
    <lineage>
        <taxon>Eukaryota</taxon>
        <taxon>Fungi</taxon>
        <taxon>Dikarya</taxon>
        <taxon>Ascomycota</taxon>
        <taxon>Pezizomycotina</taxon>
        <taxon>Dothideomycetes</taxon>
        <taxon>Pleosporomycetidae</taxon>
        <taxon>Gloniales</taxon>
        <taxon>Gloniaceae</taxon>
        <taxon>Glonium</taxon>
    </lineage>
</organism>
<sequence length="112" mass="12167">MAVRANAAIQLSSQQRRKSSDLGRLCFFARCLVASVGLQRLNVSPSKTCFNVIQPSALLHTCQLIFSLLCLFLFPPPLGLPAWLPCKLGSSGRNLVSWLARHSAPFGCVSLP</sequence>
<reference evidence="1 2" key="1">
    <citation type="journal article" date="2016" name="Nat. Commun.">
        <title>Ectomycorrhizal ecology is imprinted in the genome of the dominant symbiotic fungus Cenococcum geophilum.</title>
        <authorList>
            <consortium name="DOE Joint Genome Institute"/>
            <person name="Peter M."/>
            <person name="Kohler A."/>
            <person name="Ohm R.A."/>
            <person name="Kuo A."/>
            <person name="Krutzmann J."/>
            <person name="Morin E."/>
            <person name="Arend M."/>
            <person name="Barry K.W."/>
            <person name="Binder M."/>
            <person name="Choi C."/>
            <person name="Clum A."/>
            <person name="Copeland A."/>
            <person name="Grisel N."/>
            <person name="Haridas S."/>
            <person name="Kipfer T."/>
            <person name="LaButti K."/>
            <person name="Lindquist E."/>
            <person name="Lipzen A."/>
            <person name="Maire R."/>
            <person name="Meier B."/>
            <person name="Mihaltcheva S."/>
            <person name="Molinier V."/>
            <person name="Murat C."/>
            <person name="Poggeler S."/>
            <person name="Quandt C.A."/>
            <person name="Sperisen C."/>
            <person name="Tritt A."/>
            <person name="Tisserant E."/>
            <person name="Crous P.W."/>
            <person name="Henrissat B."/>
            <person name="Nehls U."/>
            <person name="Egli S."/>
            <person name="Spatafora J.W."/>
            <person name="Grigoriev I.V."/>
            <person name="Martin F.M."/>
        </authorList>
    </citation>
    <scope>NUCLEOTIDE SEQUENCE [LARGE SCALE GENOMIC DNA]</scope>
    <source>
        <strain evidence="1 2">CBS 207.34</strain>
    </source>
</reference>
<name>A0A8E2F3W3_9PEZI</name>